<accession>A0A2G9YKJ1</accession>
<keyword evidence="13" id="KW-0413">Isomerase</keyword>
<dbReference type="Gene3D" id="3.40.50.720">
    <property type="entry name" value="NAD(P)-binding Rossmann-like Domain"/>
    <property type="match status" value="1"/>
</dbReference>
<dbReference type="GO" id="GO:0030604">
    <property type="term" value="F:1-deoxy-D-xylulose-5-phosphate reductoisomerase activity"/>
    <property type="evidence" value="ECO:0007669"/>
    <property type="project" value="UniProtKB-UniRule"/>
</dbReference>
<name>A0A2G9YKJ1_9BACT</name>
<sequence length="384" mass="42992">MKNIAILGSTGSVGKNTLSVIRRFPDRFRVIGLSANADIKTLDGQIKEFHPLFVCLKDKGAAFKLERNLSPKVRVFSDDEGLIELIKDKRIGQFMFAISGSAAFEPLLSAIDSGKDIALANKEALVMAGPLIMRISNRARVKIIPVDSEQSAIWQCLEGQDRGRLKTIYLTASGGPFYHESGRVLKSVSVPRVLKHPRWKMGKKISVDSATLMNKGLELLETMFLFDVSRNKVKVLIHPEALVHSMVEFVDGAVLAQISVTDMRIPIQYALSYPERLNNSLPGIDFYKLRALNFEKPDILRFPCLGLAYQAAEELGTLPVVMNAANEVAVEEFLKERLKFIEIAEIVAKVMRRHKNSLNPTLNDIRSANNWARQEAYSLTRRLN</sequence>
<dbReference type="Pfam" id="PF02670">
    <property type="entry name" value="DXP_reductoisom"/>
    <property type="match status" value="1"/>
</dbReference>
<dbReference type="PIRSF" id="PIRSF006205">
    <property type="entry name" value="Dxp_reductismrs"/>
    <property type="match status" value="1"/>
</dbReference>
<feature type="binding site" evidence="9">
    <location>
        <position position="121"/>
    </location>
    <ligand>
        <name>NADPH</name>
        <dbReference type="ChEBI" id="CHEBI:57783"/>
    </ligand>
</feature>
<dbReference type="Proteomes" id="UP000231292">
    <property type="component" value="Unassembled WGS sequence"/>
</dbReference>
<comment type="caution">
    <text evidence="9">Lacks conserved residue(s) required for the propagation of feature annotation.</text>
</comment>
<dbReference type="Gene3D" id="1.10.1740.10">
    <property type="match status" value="1"/>
</dbReference>
<protein>
    <recommendedName>
        <fullName evidence="9">1-deoxy-D-xylulose 5-phosphate reductoisomerase</fullName>
        <shortName evidence="9">DXP reductoisomerase</shortName>
        <ecNumber evidence="9">1.1.1.267</ecNumber>
    </recommendedName>
    <alternativeName>
        <fullName evidence="9">1-deoxyxylulose-5-phosphate reductoisomerase</fullName>
    </alternativeName>
    <alternativeName>
        <fullName evidence="9">2-C-methyl-D-erythritol 4-phosphate synthase</fullName>
    </alternativeName>
</protein>
<dbReference type="PANTHER" id="PTHR30525">
    <property type="entry name" value="1-DEOXY-D-XYLULOSE 5-PHOSPHATE REDUCTOISOMERASE"/>
    <property type="match status" value="1"/>
</dbReference>
<feature type="binding site" evidence="9">
    <location>
        <position position="148"/>
    </location>
    <ligand>
        <name>1-deoxy-D-xylulose 5-phosphate</name>
        <dbReference type="ChEBI" id="CHEBI:57792"/>
    </ligand>
</feature>
<feature type="binding site" evidence="9">
    <location>
        <position position="147"/>
    </location>
    <ligand>
        <name>Mn(2+)</name>
        <dbReference type="ChEBI" id="CHEBI:29035"/>
    </ligand>
</feature>
<gene>
    <name evidence="9" type="primary">dxr</name>
    <name evidence="13" type="ORF">COX41_01160</name>
</gene>
<feature type="binding site" evidence="9">
    <location>
        <position position="173"/>
    </location>
    <ligand>
        <name>1-deoxy-D-xylulose 5-phosphate</name>
        <dbReference type="ChEBI" id="CHEBI:57792"/>
    </ligand>
</feature>
<keyword evidence="3 9" id="KW-0479">Metal-binding</keyword>
<evidence type="ECO:0000256" key="5">
    <source>
        <dbReference type="ARBA" id="ARBA00023002"/>
    </source>
</evidence>
<evidence type="ECO:0000256" key="1">
    <source>
        <dbReference type="ARBA" id="ARBA00005094"/>
    </source>
</evidence>
<evidence type="ECO:0000256" key="6">
    <source>
        <dbReference type="ARBA" id="ARBA00023211"/>
    </source>
</evidence>
<feature type="domain" description="1-deoxy-D-xylulose 5-phosphate reductoisomerase N-terminal" evidence="10">
    <location>
        <begin position="4"/>
        <end position="129"/>
    </location>
</feature>
<evidence type="ECO:0000313" key="14">
    <source>
        <dbReference type="Proteomes" id="UP000231292"/>
    </source>
</evidence>
<keyword evidence="5 9" id="KW-0560">Oxidoreductase</keyword>
<feature type="domain" description="DXP reductoisomerase C-terminal" evidence="12">
    <location>
        <begin position="259"/>
        <end position="374"/>
    </location>
</feature>
<feature type="binding site" evidence="9">
    <location>
        <position position="215"/>
    </location>
    <ligand>
        <name>1-deoxy-D-xylulose 5-phosphate</name>
        <dbReference type="ChEBI" id="CHEBI:57792"/>
    </ligand>
</feature>
<keyword evidence="6 9" id="KW-0464">Manganese</keyword>
<dbReference type="SUPFAM" id="SSF69055">
    <property type="entry name" value="1-deoxy-D-xylulose-5-phosphate reductoisomerase, C-terminal domain"/>
    <property type="match status" value="1"/>
</dbReference>
<dbReference type="InterPro" id="IPR026877">
    <property type="entry name" value="DXPR_C"/>
</dbReference>
<feature type="binding site" evidence="9">
    <location>
        <position position="218"/>
    </location>
    <ligand>
        <name>Mn(2+)</name>
        <dbReference type="ChEBI" id="CHEBI:29035"/>
    </ligand>
</feature>
<comment type="catalytic activity">
    <reaction evidence="8">
        <text>2-C-methyl-D-erythritol 4-phosphate + NADP(+) = 1-deoxy-D-xylulose 5-phosphate + NADPH + H(+)</text>
        <dbReference type="Rhea" id="RHEA:13717"/>
        <dbReference type="ChEBI" id="CHEBI:15378"/>
        <dbReference type="ChEBI" id="CHEBI:57783"/>
        <dbReference type="ChEBI" id="CHEBI:57792"/>
        <dbReference type="ChEBI" id="CHEBI:58262"/>
        <dbReference type="ChEBI" id="CHEBI:58349"/>
        <dbReference type="EC" id="1.1.1.267"/>
    </reaction>
    <physiologicalReaction direction="right-to-left" evidence="8">
        <dbReference type="Rhea" id="RHEA:13719"/>
    </physiologicalReaction>
</comment>
<comment type="similarity">
    <text evidence="2 9">Belongs to the DXR family.</text>
</comment>
<dbReference type="NCBIfam" id="TIGR00243">
    <property type="entry name" value="Dxr"/>
    <property type="match status" value="1"/>
</dbReference>
<dbReference type="Pfam" id="PF13288">
    <property type="entry name" value="DXPR_C"/>
    <property type="match status" value="1"/>
</dbReference>
<comment type="cofactor">
    <cofactor evidence="9">
        <name>Mg(2+)</name>
        <dbReference type="ChEBI" id="CHEBI:18420"/>
    </cofactor>
    <cofactor evidence="9">
        <name>Mn(2+)</name>
        <dbReference type="ChEBI" id="CHEBI:29035"/>
    </cofactor>
</comment>
<dbReference type="UniPathway" id="UPA00056">
    <property type="reaction ID" value="UER00092"/>
</dbReference>
<dbReference type="GO" id="GO:0030145">
    <property type="term" value="F:manganese ion binding"/>
    <property type="evidence" value="ECO:0007669"/>
    <property type="project" value="TreeGrafter"/>
</dbReference>
<evidence type="ECO:0000256" key="4">
    <source>
        <dbReference type="ARBA" id="ARBA00022857"/>
    </source>
</evidence>
<dbReference type="Pfam" id="PF08436">
    <property type="entry name" value="DXP_redisom_C"/>
    <property type="match status" value="1"/>
</dbReference>
<feature type="binding site" evidence="9">
    <location>
        <position position="209"/>
    </location>
    <ligand>
        <name>1-deoxy-D-xylulose 5-phosphate</name>
        <dbReference type="ChEBI" id="CHEBI:57792"/>
    </ligand>
</feature>
<feature type="binding site" evidence="9">
    <location>
        <position position="149"/>
    </location>
    <ligand>
        <name>Mn(2+)</name>
        <dbReference type="ChEBI" id="CHEBI:29035"/>
    </ligand>
</feature>
<evidence type="ECO:0000259" key="12">
    <source>
        <dbReference type="Pfam" id="PF13288"/>
    </source>
</evidence>
<evidence type="ECO:0000256" key="3">
    <source>
        <dbReference type="ARBA" id="ARBA00022723"/>
    </source>
</evidence>
<feature type="binding site" evidence="9">
    <location>
        <position position="13"/>
    </location>
    <ligand>
        <name>NADPH</name>
        <dbReference type="ChEBI" id="CHEBI:57783"/>
    </ligand>
</feature>
<keyword evidence="7 9" id="KW-0414">Isoprene biosynthesis</keyword>
<evidence type="ECO:0000256" key="9">
    <source>
        <dbReference type="HAMAP-Rule" id="MF_00183"/>
    </source>
</evidence>
<comment type="function">
    <text evidence="9">Catalyzes the NADPH-dependent rearrangement and reduction of 1-deoxy-D-xylulose-5-phosphate (DXP) to 2-C-methyl-D-erythritol 4-phosphate (MEP).</text>
</comment>
<comment type="caution">
    <text evidence="13">The sequence shown here is derived from an EMBL/GenBank/DDBJ whole genome shotgun (WGS) entry which is preliminary data.</text>
</comment>
<feature type="binding site" evidence="9">
    <location>
        <position position="202"/>
    </location>
    <ligand>
        <name>NADPH</name>
        <dbReference type="ChEBI" id="CHEBI:57783"/>
    </ligand>
</feature>
<dbReference type="InterPro" id="IPR003821">
    <property type="entry name" value="DXP_reductoisomerase"/>
</dbReference>
<dbReference type="SUPFAM" id="SSF51735">
    <property type="entry name" value="NAD(P)-binding Rossmann-fold domains"/>
    <property type="match status" value="1"/>
</dbReference>
<keyword evidence="9" id="KW-0460">Magnesium</keyword>
<evidence type="ECO:0000256" key="7">
    <source>
        <dbReference type="ARBA" id="ARBA00023229"/>
    </source>
</evidence>
<evidence type="ECO:0000313" key="13">
    <source>
        <dbReference type="EMBL" id="PIP19749.1"/>
    </source>
</evidence>
<dbReference type="AlphaFoldDB" id="A0A2G9YKJ1"/>
<evidence type="ECO:0000259" key="10">
    <source>
        <dbReference type="Pfam" id="PF02670"/>
    </source>
</evidence>
<dbReference type="HAMAP" id="MF_00183">
    <property type="entry name" value="DXP_reductoisom"/>
    <property type="match status" value="1"/>
</dbReference>
<dbReference type="GO" id="GO:0051484">
    <property type="term" value="P:isopentenyl diphosphate biosynthetic process, methylerythritol 4-phosphate pathway involved in terpenoid biosynthetic process"/>
    <property type="evidence" value="ECO:0007669"/>
    <property type="project" value="UniProtKB-ARBA"/>
</dbReference>
<dbReference type="InterPro" id="IPR013644">
    <property type="entry name" value="DXP_reductoisomerase_C"/>
</dbReference>
<dbReference type="InterPro" id="IPR036169">
    <property type="entry name" value="DXPR_C_sf"/>
</dbReference>
<reference evidence="13 14" key="1">
    <citation type="submission" date="2017-09" db="EMBL/GenBank/DDBJ databases">
        <title>Depth-based differentiation of microbial function through sediment-hosted aquifers and enrichment of novel symbionts in the deep terrestrial subsurface.</title>
        <authorList>
            <person name="Probst A.J."/>
            <person name="Ladd B."/>
            <person name="Jarett J.K."/>
            <person name="Geller-Mcgrath D.E."/>
            <person name="Sieber C.M."/>
            <person name="Emerson J.B."/>
            <person name="Anantharaman K."/>
            <person name="Thomas B.C."/>
            <person name="Malmstrom R."/>
            <person name="Stieglmeier M."/>
            <person name="Klingl A."/>
            <person name="Woyke T."/>
            <person name="Ryan C.M."/>
            <person name="Banfield J.F."/>
        </authorList>
    </citation>
    <scope>NUCLEOTIDE SEQUENCE [LARGE SCALE GENOMIC DNA]</scope>
    <source>
        <strain evidence="13">CG23_combo_of_CG06-09_8_20_14_all_41_10</strain>
    </source>
</reference>
<dbReference type="EMBL" id="PCRK01000023">
    <property type="protein sequence ID" value="PIP19749.1"/>
    <property type="molecule type" value="Genomic_DNA"/>
</dbReference>
<feature type="binding site" evidence="9">
    <location>
        <position position="10"/>
    </location>
    <ligand>
        <name>NADPH</name>
        <dbReference type="ChEBI" id="CHEBI:57783"/>
    </ligand>
</feature>
<dbReference type="FunFam" id="3.40.50.720:FF:000045">
    <property type="entry name" value="1-deoxy-D-xylulose 5-phosphate reductoisomerase"/>
    <property type="match status" value="1"/>
</dbReference>
<feature type="binding site" evidence="9">
    <location>
        <position position="214"/>
    </location>
    <ligand>
        <name>1-deoxy-D-xylulose 5-phosphate</name>
        <dbReference type="ChEBI" id="CHEBI:57792"/>
    </ligand>
</feature>
<feature type="binding site" evidence="9">
    <location>
        <position position="218"/>
    </location>
    <ligand>
        <name>1-deoxy-D-xylulose 5-phosphate</name>
        <dbReference type="ChEBI" id="CHEBI:57792"/>
    </ligand>
</feature>
<feature type="binding site" evidence="9">
    <location>
        <position position="12"/>
    </location>
    <ligand>
        <name>NADPH</name>
        <dbReference type="ChEBI" id="CHEBI:57783"/>
    </ligand>
</feature>
<organism evidence="13 14">
    <name type="scientific">Candidatus Sherwoodlollariibacterium unditelluris</name>
    <dbReference type="NCBI Taxonomy" id="1974757"/>
    <lineage>
        <taxon>Bacteria</taxon>
        <taxon>Pseudomonadati</taxon>
        <taxon>Candidatus Omnitrophota</taxon>
        <taxon>Candidatus Sherwoodlollariibacterium</taxon>
    </lineage>
</organism>
<dbReference type="SUPFAM" id="SSF55347">
    <property type="entry name" value="Glyceraldehyde-3-phosphate dehydrogenase-like, C-terminal domain"/>
    <property type="match status" value="1"/>
</dbReference>
<feature type="binding site" evidence="9">
    <location>
        <position position="149"/>
    </location>
    <ligand>
        <name>1-deoxy-D-xylulose 5-phosphate</name>
        <dbReference type="ChEBI" id="CHEBI:57792"/>
    </ligand>
</feature>
<dbReference type="InterPro" id="IPR013512">
    <property type="entry name" value="DXP_reductoisomerase_N"/>
</dbReference>
<dbReference type="GO" id="GO:0016853">
    <property type="term" value="F:isomerase activity"/>
    <property type="evidence" value="ECO:0007669"/>
    <property type="project" value="UniProtKB-KW"/>
</dbReference>
<dbReference type="PANTHER" id="PTHR30525:SF0">
    <property type="entry name" value="1-DEOXY-D-XYLULOSE 5-PHOSPHATE REDUCTOISOMERASE, CHLOROPLASTIC"/>
    <property type="match status" value="1"/>
</dbReference>
<keyword evidence="4 9" id="KW-0521">NADP</keyword>
<feature type="binding site" evidence="9">
    <location>
        <position position="196"/>
    </location>
    <ligand>
        <name>1-deoxy-D-xylulose 5-phosphate</name>
        <dbReference type="ChEBI" id="CHEBI:57792"/>
    </ligand>
</feature>
<dbReference type="InterPro" id="IPR036291">
    <property type="entry name" value="NAD(P)-bd_dom_sf"/>
</dbReference>
<evidence type="ECO:0000256" key="2">
    <source>
        <dbReference type="ARBA" id="ARBA00006825"/>
    </source>
</evidence>
<dbReference type="EC" id="1.1.1.267" evidence="9"/>
<feature type="binding site" evidence="9">
    <location>
        <position position="11"/>
    </location>
    <ligand>
        <name>NADPH</name>
        <dbReference type="ChEBI" id="CHEBI:57783"/>
    </ligand>
</feature>
<feature type="domain" description="1-deoxy-D-xylulose 5-phosphate reductoisomerase C-terminal" evidence="11">
    <location>
        <begin position="143"/>
        <end position="226"/>
    </location>
</feature>
<feature type="binding site" evidence="9">
    <location>
        <position position="122"/>
    </location>
    <ligand>
        <name>1-deoxy-D-xylulose 5-phosphate</name>
        <dbReference type="ChEBI" id="CHEBI:57792"/>
    </ligand>
</feature>
<evidence type="ECO:0000256" key="8">
    <source>
        <dbReference type="ARBA" id="ARBA00048543"/>
    </source>
</evidence>
<dbReference type="GO" id="GO:0070402">
    <property type="term" value="F:NADPH binding"/>
    <property type="evidence" value="ECO:0007669"/>
    <property type="project" value="InterPro"/>
</dbReference>
<proteinExistence type="inferred from homology"/>
<comment type="pathway">
    <text evidence="1 9">Isoprenoid biosynthesis; isopentenyl diphosphate biosynthesis via DXP pathway; isopentenyl diphosphate from 1-deoxy-D-xylulose 5-phosphate: step 1/6.</text>
</comment>
<evidence type="ECO:0000259" key="11">
    <source>
        <dbReference type="Pfam" id="PF08436"/>
    </source>
</evidence>
<feature type="binding site" evidence="9">
    <location>
        <position position="123"/>
    </location>
    <ligand>
        <name>NADPH</name>
        <dbReference type="ChEBI" id="CHEBI:57783"/>
    </ligand>
</feature>